<keyword evidence="2" id="KW-0611">Plant defense</keyword>
<dbReference type="EMBL" id="JADGMS010000005">
    <property type="protein sequence ID" value="KAF9681505.1"/>
    <property type="molecule type" value="Genomic_DNA"/>
</dbReference>
<evidence type="ECO:0000256" key="1">
    <source>
        <dbReference type="ARBA" id="ARBA00022737"/>
    </source>
</evidence>
<name>A0A835K649_9ROSI</name>
<accession>A0A835K649</accession>
<keyword evidence="1" id="KW-0677">Repeat</keyword>
<protein>
    <recommendedName>
        <fullName evidence="3">Disease resistance protein winged helix domain-containing protein</fullName>
    </recommendedName>
</protein>
<gene>
    <name evidence="4" type="ORF">SADUNF_Sadunf05G0008400</name>
</gene>
<dbReference type="Pfam" id="PF23559">
    <property type="entry name" value="WHD_DRP"/>
    <property type="match status" value="1"/>
</dbReference>
<evidence type="ECO:0000256" key="2">
    <source>
        <dbReference type="ARBA" id="ARBA00022821"/>
    </source>
</evidence>
<evidence type="ECO:0000313" key="4">
    <source>
        <dbReference type="EMBL" id="KAF9681505.1"/>
    </source>
</evidence>
<dbReference type="InterPro" id="IPR058922">
    <property type="entry name" value="WHD_DRP"/>
</dbReference>
<dbReference type="AlphaFoldDB" id="A0A835K649"/>
<proteinExistence type="predicted"/>
<reference evidence="4 5" key="1">
    <citation type="submission" date="2020-10" db="EMBL/GenBank/DDBJ databases">
        <title>Plant Genome Project.</title>
        <authorList>
            <person name="Zhang R.-G."/>
        </authorList>
    </citation>
    <scope>NUCLEOTIDE SEQUENCE [LARGE SCALE GENOMIC DNA]</scope>
    <source>
        <strain evidence="4">FAFU-HL-1</strain>
        <tissue evidence="4">Leaf</tissue>
    </source>
</reference>
<evidence type="ECO:0000259" key="3">
    <source>
        <dbReference type="Pfam" id="PF23559"/>
    </source>
</evidence>
<dbReference type="PANTHER" id="PTHR36766:SF70">
    <property type="entry name" value="DISEASE RESISTANCE PROTEIN RGA4"/>
    <property type="match status" value="1"/>
</dbReference>
<dbReference type="GO" id="GO:0006952">
    <property type="term" value="P:defense response"/>
    <property type="evidence" value="ECO:0007669"/>
    <property type="project" value="UniProtKB-KW"/>
</dbReference>
<organism evidence="4 5">
    <name type="scientific">Salix dunnii</name>
    <dbReference type="NCBI Taxonomy" id="1413687"/>
    <lineage>
        <taxon>Eukaryota</taxon>
        <taxon>Viridiplantae</taxon>
        <taxon>Streptophyta</taxon>
        <taxon>Embryophyta</taxon>
        <taxon>Tracheophyta</taxon>
        <taxon>Spermatophyta</taxon>
        <taxon>Magnoliopsida</taxon>
        <taxon>eudicotyledons</taxon>
        <taxon>Gunneridae</taxon>
        <taxon>Pentapetalae</taxon>
        <taxon>rosids</taxon>
        <taxon>fabids</taxon>
        <taxon>Malpighiales</taxon>
        <taxon>Salicaceae</taxon>
        <taxon>Saliceae</taxon>
        <taxon>Salix</taxon>
    </lineage>
</organism>
<evidence type="ECO:0000313" key="5">
    <source>
        <dbReference type="Proteomes" id="UP000657918"/>
    </source>
</evidence>
<keyword evidence="5" id="KW-1185">Reference proteome</keyword>
<dbReference type="PANTHER" id="PTHR36766">
    <property type="entry name" value="PLANT BROAD-SPECTRUM MILDEW RESISTANCE PROTEIN RPW8"/>
    <property type="match status" value="1"/>
</dbReference>
<comment type="caution">
    <text evidence="4">The sequence shown here is derived from an EMBL/GenBank/DDBJ whole genome shotgun (WGS) entry which is preliminary data.</text>
</comment>
<dbReference type="OrthoDB" id="999744at2759"/>
<dbReference type="Proteomes" id="UP000657918">
    <property type="component" value="Unassembled WGS sequence"/>
</dbReference>
<feature type="domain" description="Disease resistance protein winged helix" evidence="3">
    <location>
        <begin position="1"/>
        <end position="54"/>
    </location>
</feature>
<sequence length="60" mass="6929">MVEGFLRPSNQRMEDIGNRCFNDLLANSFFQDVERNDNEIVTSCKMHDLVHDLALQVSKS</sequence>